<dbReference type="RefSeq" id="WP_182412316.1">
    <property type="nucleotide sequence ID" value="NZ_CP055153.1"/>
</dbReference>
<accession>A0A7L7LAJ9</accession>
<feature type="domain" description="ASPIC/UnbV" evidence="2">
    <location>
        <begin position="526"/>
        <end position="592"/>
    </location>
</feature>
<protein>
    <submittedName>
        <fullName evidence="3">VCBS repeat-containing protein</fullName>
    </submittedName>
</protein>
<name>A0A7L7LAJ9_9BACT</name>
<evidence type="ECO:0000313" key="3">
    <source>
        <dbReference type="EMBL" id="QMU29856.1"/>
    </source>
</evidence>
<evidence type="ECO:0000259" key="2">
    <source>
        <dbReference type="Pfam" id="PF07593"/>
    </source>
</evidence>
<dbReference type="EMBL" id="CP055153">
    <property type="protein sequence ID" value="QMU29856.1"/>
    <property type="molecule type" value="Genomic_DNA"/>
</dbReference>
<dbReference type="InterPro" id="IPR027039">
    <property type="entry name" value="Crtac1"/>
</dbReference>
<dbReference type="Pfam" id="PF13517">
    <property type="entry name" value="FG-GAP_3"/>
    <property type="match status" value="5"/>
</dbReference>
<dbReference type="KEGG" id="add:HUW48_18315"/>
<dbReference type="PANTHER" id="PTHR16026">
    <property type="entry name" value="CARTILAGE ACIDIC PROTEIN 1"/>
    <property type="match status" value="1"/>
</dbReference>
<gene>
    <name evidence="3" type="ORF">HUW48_18315</name>
</gene>
<evidence type="ECO:0000256" key="1">
    <source>
        <dbReference type="ARBA" id="ARBA00022729"/>
    </source>
</evidence>
<keyword evidence="1" id="KW-0732">Signal</keyword>
<keyword evidence="4" id="KW-1185">Reference proteome</keyword>
<evidence type="ECO:0000313" key="4">
    <source>
        <dbReference type="Proteomes" id="UP000514509"/>
    </source>
</evidence>
<dbReference type="Proteomes" id="UP000514509">
    <property type="component" value="Chromosome"/>
</dbReference>
<sequence length="1170" mass="130106">MKPIRVLFVSACIFLLTNCQFFKKEPVLFTLLAPQDTGIAFKNTITETDSLNILTYGYMYNGGGVAVGDVNNDGLPDLYFSGNMVSGKLYLNKGNFKFEDITAQSGTTTNLWVNGVTMIDINQDGLLDIYACTVNPAADTTYTPNLLFVNKGMDAAGKPVFKEEGKAYNLADEGNSTQAAFFDYDKDQDLDMYLLRNATDNFDNPNVSRPKITNGTSRSTDKLFRNNGNNTFTDVSKEAGILIEGRGLGIAVSDINQDGWPDVYAANDFLSNDLLWINNQDGTFTNKISQYLKHTSYNGMGTDIADYNNDGLPDIIEMDMLPEDNKRQKLTMEAPNYERFSLTKRLGYEYQYVRNTLQLNNGNGTFSEIGQLAGVYATDWSWSALLADYDNDGWRDLFITNGYLKDMINLDYIHYQSQQSMFGTQEAMEAKLKKEFNKLQSVIVPNYIYQNKHDLTFENKTTKWGLEKPSTSNGAAYADLDNDGDLDLVINNLNSAAFVYRNNTETVQPANFIKLNLQGQKPNQEGIGATVKLKSKGQQQFYEHYLTRGYQSSQSKNIHFGLGKVTTVDSLEINWPDGRFQLLTNVPANQTLKLNQENAVFRKLKVEPEPAPLFRKVNAEYGIAFKHEENDYVDFKNQPLLPHKYSQTGPGLTVGDVNGDGLDDFYVGGSGNYTGTIFYQTKQGRFTNKPLSHIPNKADDTGALFFDADGDADLDLYVVSGGNEFRTDANQYRHRLYQNDGKGNFMLDSLALPRIVASGSCVTAADFDKDGDLDLFIGGRNEPQKYPLPGQSCILRNQGGRFSNVTKQVCPELERAGMVTSALWTDFDNDNQIDLLVTGEWMPICFYKNNKGNFTNVTASMGLQNSNGWWNSLMAGDFDNDGDMDYVAGNLGLNSKYKASPEQPVSVYAKDFDKNGSIDPVISYFIQNTNYPAPPRDALTDQIVAMRRRFPRYSDYGTSSMDALFTDEELKDATKYKSYTFASSYIQNNGNGKFTLQPLPINTQYAPVFGMNVADFNYDGNLDILLVGNSFATETALGYYDASNGTCLLGNGNGTFKTILPKAAGLKVSGDAKAIARVLNSKNQPLEVITCNADSLQVLQALNPVGKNQVIRLSPMDAYADLVFKNGKKRREEFFYGAGYLSQSSRAIVSAELATVAITDFSGKQRQIKL</sequence>
<dbReference type="InterPro" id="IPR028994">
    <property type="entry name" value="Integrin_alpha_N"/>
</dbReference>
<dbReference type="AlphaFoldDB" id="A0A7L7LAJ9"/>
<dbReference type="Pfam" id="PF07593">
    <property type="entry name" value="UnbV_ASPIC"/>
    <property type="match status" value="1"/>
</dbReference>
<dbReference type="PANTHER" id="PTHR16026:SF0">
    <property type="entry name" value="CARTILAGE ACIDIC PROTEIN 1"/>
    <property type="match status" value="1"/>
</dbReference>
<dbReference type="InterPro" id="IPR011519">
    <property type="entry name" value="UnbV_ASPIC"/>
</dbReference>
<proteinExistence type="predicted"/>
<dbReference type="Gene3D" id="2.130.10.130">
    <property type="entry name" value="Integrin alpha, N-terminal"/>
    <property type="match status" value="4"/>
</dbReference>
<reference evidence="3 4" key="1">
    <citation type="submission" date="2020-08" db="EMBL/GenBank/DDBJ databases">
        <title>Adhaeribacter dokdonensis sp. nov., isolated from the rhizosphere of Elymus tsukushiensis, a plant native to the Dokdo Islands, Republic of Korea.</title>
        <authorList>
            <person name="Ghim S.Y."/>
        </authorList>
    </citation>
    <scope>NUCLEOTIDE SEQUENCE [LARGE SCALE GENOMIC DNA]</scope>
    <source>
        <strain evidence="3 4">KUDC8001</strain>
    </source>
</reference>
<dbReference type="InterPro" id="IPR013517">
    <property type="entry name" value="FG-GAP"/>
</dbReference>
<organism evidence="3 4">
    <name type="scientific">Adhaeribacter radiodurans</name>
    <dbReference type="NCBI Taxonomy" id="2745197"/>
    <lineage>
        <taxon>Bacteria</taxon>
        <taxon>Pseudomonadati</taxon>
        <taxon>Bacteroidota</taxon>
        <taxon>Cytophagia</taxon>
        <taxon>Cytophagales</taxon>
        <taxon>Hymenobacteraceae</taxon>
        <taxon>Adhaeribacter</taxon>
    </lineage>
</organism>
<dbReference type="SUPFAM" id="SSF69318">
    <property type="entry name" value="Integrin alpha N-terminal domain"/>
    <property type="match status" value="3"/>
</dbReference>